<dbReference type="AlphaFoldDB" id="A0A839DYK4"/>
<evidence type="ECO:0000313" key="1">
    <source>
        <dbReference type="EMBL" id="MBA8824567.1"/>
    </source>
</evidence>
<reference evidence="1 2" key="1">
    <citation type="submission" date="2020-07" db="EMBL/GenBank/DDBJ databases">
        <title>Sequencing the genomes of 1000 actinobacteria strains.</title>
        <authorList>
            <person name="Klenk H.-P."/>
        </authorList>
    </citation>
    <scope>NUCLEOTIDE SEQUENCE [LARGE SCALE GENOMIC DNA]</scope>
    <source>
        <strain evidence="1 2">DSM 45975</strain>
    </source>
</reference>
<sequence length="103" mass="10778">MTATSEPHRVVEELGKLGQVTALLEELSGSGTEGVQERQRALLSAAELGRRLAVLLDELAGEYERPGVPEQGSVQISLDQAAAAAEDLGNCARHAAEALLAES</sequence>
<accession>A0A839DYK4</accession>
<gene>
    <name evidence="1" type="ORF">FHX42_001914</name>
</gene>
<evidence type="ECO:0000313" key="2">
    <source>
        <dbReference type="Proteomes" id="UP000569329"/>
    </source>
</evidence>
<dbReference type="EMBL" id="JACGWZ010000002">
    <property type="protein sequence ID" value="MBA8824567.1"/>
    <property type="molecule type" value="Genomic_DNA"/>
</dbReference>
<dbReference type="Proteomes" id="UP000569329">
    <property type="component" value="Unassembled WGS sequence"/>
</dbReference>
<organism evidence="1 2">
    <name type="scientific">Halosaccharopolyspora lacisalsi</name>
    <dbReference type="NCBI Taxonomy" id="1000566"/>
    <lineage>
        <taxon>Bacteria</taxon>
        <taxon>Bacillati</taxon>
        <taxon>Actinomycetota</taxon>
        <taxon>Actinomycetes</taxon>
        <taxon>Pseudonocardiales</taxon>
        <taxon>Pseudonocardiaceae</taxon>
        <taxon>Halosaccharopolyspora</taxon>
    </lineage>
</organism>
<proteinExistence type="predicted"/>
<dbReference type="RefSeq" id="WP_182543825.1">
    <property type="nucleotide sequence ID" value="NZ_JACGWZ010000002.1"/>
</dbReference>
<comment type="caution">
    <text evidence="1">The sequence shown here is derived from an EMBL/GenBank/DDBJ whole genome shotgun (WGS) entry which is preliminary data.</text>
</comment>
<keyword evidence="2" id="KW-1185">Reference proteome</keyword>
<name>A0A839DYK4_9PSEU</name>
<protein>
    <submittedName>
        <fullName evidence="1">Uncharacterized protein</fullName>
    </submittedName>
</protein>